<keyword evidence="1" id="KW-0175">Coiled coil</keyword>
<protein>
    <submittedName>
        <fullName evidence="4">Exostosin domain-containing protein</fullName>
    </submittedName>
</protein>
<name>A0A1I7XUK5_HETBA</name>
<dbReference type="Proteomes" id="UP000095283">
    <property type="component" value="Unplaced"/>
</dbReference>
<dbReference type="InterPro" id="IPR040911">
    <property type="entry name" value="Exostosin_GT47"/>
</dbReference>
<dbReference type="AlphaFoldDB" id="A0A1I7XUK5"/>
<feature type="domain" description="Exostosin GT47" evidence="2">
    <location>
        <begin position="272"/>
        <end position="420"/>
    </location>
</feature>
<evidence type="ECO:0000256" key="1">
    <source>
        <dbReference type="SAM" id="Coils"/>
    </source>
</evidence>
<sequence>MGSAQSQEQPDVVRIDRSDIPEEYKTVGVSSDVVRRVNAHASENVRTNYAEAEILRSELDRERKEKAHLREEMARLSDLQQRKLHDTSSSIPAASDIEERKKIFEETIMACLTENSDRVLKCATLAELYEKCVADFRQQRQNDGGAKTEVITWKLENIVNNHRYNNCTLPSCWNLRSCIINYERVTIYIQPLVQIVNESGYVVTPRPSSEFLSLRSALQPHSVSDPQIACIVLPGIDFLNLYRFPSESVIESITKLLENRFQNIIIFTFLGQQRHLSRHVIASSFGHRLLYRPYFDISIPLYNSPIPSISYSTSKKRFTLFVPLINITSTLQRKVESAIKTIKGSLVLRECPSNVSLTCDEDGQQITVSSALKVSTFVLILDRFPYFQSLVFQAVEAAVIPILVTPDYIPPWSDVIDWSRLQSNIIVYVPSDSCAMRGDDVKKAINIWRSNSNKIVFLPLDSSDFCQPLRIIHKVCFRPMAYLFSIQEHQHVIRLDYCDLYTCL</sequence>
<reference evidence="4" key="1">
    <citation type="submission" date="2016-11" db="UniProtKB">
        <authorList>
            <consortium name="WormBaseParasite"/>
        </authorList>
    </citation>
    <scope>IDENTIFICATION</scope>
</reference>
<keyword evidence="3" id="KW-1185">Reference proteome</keyword>
<dbReference type="WBParaSite" id="Hba_21027">
    <property type="protein sequence ID" value="Hba_21027"/>
    <property type="gene ID" value="Hba_21027"/>
</dbReference>
<dbReference type="Pfam" id="PF03016">
    <property type="entry name" value="Exostosin_GT47"/>
    <property type="match status" value="1"/>
</dbReference>
<organism evidence="3 4">
    <name type="scientific">Heterorhabditis bacteriophora</name>
    <name type="common">Entomopathogenic nematode worm</name>
    <dbReference type="NCBI Taxonomy" id="37862"/>
    <lineage>
        <taxon>Eukaryota</taxon>
        <taxon>Metazoa</taxon>
        <taxon>Ecdysozoa</taxon>
        <taxon>Nematoda</taxon>
        <taxon>Chromadorea</taxon>
        <taxon>Rhabditida</taxon>
        <taxon>Rhabditina</taxon>
        <taxon>Rhabditomorpha</taxon>
        <taxon>Strongyloidea</taxon>
        <taxon>Heterorhabditidae</taxon>
        <taxon>Heterorhabditis</taxon>
    </lineage>
</organism>
<evidence type="ECO:0000259" key="2">
    <source>
        <dbReference type="Pfam" id="PF03016"/>
    </source>
</evidence>
<proteinExistence type="predicted"/>
<evidence type="ECO:0000313" key="4">
    <source>
        <dbReference type="WBParaSite" id="Hba_21027"/>
    </source>
</evidence>
<accession>A0A1I7XUK5</accession>
<evidence type="ECO:0000313" key="3">
    <source>
        <dbReference type="Proteomes" id="UP000095283"/>
    </source>
</evidence>
<feature type="coiled-coil region" evidence="1">
    <location>
        <begin position="42"/>
        <end position="79"/>
    </location>
</feature>